<name>B8D1Q7_HALOH</name>
<dbReference type="InterPro" id="IPR001647">
    <property type="entry name" value="HTH_TetR"/>
</dbReference>
<organism evidence="4 5">
    <name type="scientific">Halothermothrix orenii (strain H 168 / OCM 544 / DSM 9562)</name>
    <dbReference type="NCBI Taxonomy" id="373903"/>
    <lineage>
        <taxon>Bacteria</taxon>
        <taxon>Bacillati</taxon>
        <taxon>Bacillota</taxon>
        <taxon>Clostridia</taxon>
        <taxon>Halanaerobiales</taxon>
        <taxon>Halothermotrichaceae</taxon>
        <taxon>Halothermothrix</taxon>
    </lineage>
</organism>
<proteinExistence type="predicted"/>
<evidence type="ECO:0000259" key="3">
    <source>
        <dbReference type="PROSITE" id="PS50977"/>
    </source>
</evidence>
<protein>
    <submittedName>
        <fullName evidence="4">Transcriptional regulator, TetR family</fullName>
    </submittedName>
</protein>
<dbReference type="GO" id="GO:0003677">
    <property type="term" value="F:DNA binding"/>
    <property type="evidence" value="ECO:0007669"/>
    <property type="project" value="UniProtKB-UniRule"/>
</dbReference>
<gene>
    <name evidence="4" type="ordered locus">Hore_03740</name>
</gene>
<evidence type="ECO:0000256" key="2">
    <source>
        <dbReference type="PROSITE-ProRule" id="PRU00335"/>
    </source>
</evidence>
<dbReference type="PROSITE" id="PS50977">
    <property type="entry name" value="HTH_TETR_2"/>
    <property type="match status" value="1"/>
</dbReference>
<evidence type="ECO:0000313" key="5">
    <source>
        <dbReference type="Proteomes" id="UP000000719"/>
    </source>
</evidence>
<dbReference type="SUPFAM" id="SSF46689">
    <property type="entry name" value="Homeodomain-like"/>
    <property type="match status" value="1"/>
</dbReference>
<dbReference type="RefSeq" id="WP_012635322.1">
    <property type="nucleotide sequence ID" value="NC_011899.1"/>
</dbReference>
<accession>B8D1Q7</accession>
<dbReference type="HOGENOM" id="CLU_069356_45_1_9"/>
<dbReference type="SUPFAM" id="SSF48498">
    <property type="entry name" value="Tetracyclin repressor-like, C-terminal domain"/>
    <property type="match status" value="1"/>
</dbReference>
<dbReference type="InterPro" id="IPR036271">
    <property type="entry name" value="Tet_transcr_reg_TetR-rel_C_sf"/>
</dbReference>
<dbReference type="eggNOG" id="COG1309">
    <property type="taxonomic scope" value="Bacteria"/>
</dbReference>
<dbReference type="PANTHER" id="PTHR43479">
    <property type="entry name" value="ACREF/ENVCD OPERON REPRESSOR-RELATED"/>
    <property type="match status" value="1"/>
</dbReference>
<dbReference type="STRING" id="373903.Hore_03740"/>
<dbReference type="PRINTS" id="PR00455">
    <property type="entry name" value="HTHTETR"/>
</dbReference>
<dbReference type="PANTHER" id="PTHR43479:SF11">
    <property type="entry name" value="ACREF_ENVCD OPERON REPRESSOR-RELATED"/>
    <property type="match status" value="1"/>
</dbReference>
<dbReference type="EMBL" id="CP001098">
    <property type="protein sequence ID" value="ACL69134.1"/>
    <property type="molecule type" value="Genomic_DNA"/>
</dbReference>
<dbReference type="Pfam" id="PF00440">
    <property type="entry name" value="TetR_N"/>
    <property type="match status" value="1"/>
</dbReference>
<dbReference type="KEGG" id="hor:Hore_03740"/>
<evidence type="ECO:0000256" key="1">
    <source>
        <dbReference type="ARBA" id="ARBA00023125"/>
    </source>
</evidence>
<keyword evidence="1 2" id="KW-0238">DNA-binding</keyword>
<feature type="DNA-binding region" description="H-T-H motif" evidence="2">
    <location>
        <begin position="34"/>
        <end position="53"/>
    </location>
</feature>
<dbReference type="eggNOG" id="COG2355">
    <property type="taxonomic scope" value="Bacteria"/>
</dbReference>
<dbReference type="Proteomes" id="UP000000719">
    <property type="component" value="Chromosome"/>
</dbReference>
<dbReference type="Gene3D" id="1.10.357.10">
    <property type="entry name" value="Tetracycline Repressor, domain 2"/>
    <property type="match status" value="1"/>
</dbReference>
<dbReference type="AlphaFoldDB" id="B8D1Q7"/>
<dbReference type="InterPro" id="IPR050624">
    <property type="entry name" value="HTH-type_Tx_Regulator"/>
</dbReference>
<dbReference type="OrthoDB" id="9812484at2"/>
<evidence type="ECO:0000313" key="4">
    <source>
        <dbReference type="EMBL" id="ACL69134.1"/>
    </source>
</evidence>
<reference evidence="4 5" key="1">
    <citation type="journal article" date="2009" name="PLoS ONE">
        <title>Genome analysis of the anaerobic thermohalophilic bacterium Halothermothrix orenii.</title>
        <authorList>
            <person name="Mavromatis K."/>
            <person name="Ivanova N."/>
            <person name="Anderson I."/>
            <person name="Lykidis A."/>
            <person name="Hooper S.D."/>
            <person name="Sun H."/>
            <person name="Kunin V."/>
            <person name="Lapidus A."/>
            <person name="Hugenholtz P."/>
            <person name="Patel B."/>
            <person name="Kyrpides N.C."/>
        </authorList>
    </citation>
    <scope>NUCLEOTIDE SEQUENCE [LARGE SCALE GENOMIC DNA]</scope>
    <source>
        <strain evidence="5">H 168 / OCM 544 / DSM 9562</strain>
    </source>
</reference>
<sequence>MPRETFFNLSEEKRNRIINIAVEEFARYDYNSASLSRVVEKAGIAKGSMYQYFKNKKELYLYLVELASEKKFNYISDNIDFDTGKKDFFQLLKEMHLVGLKFDLTHLHYSNLILNAMRETSKKIGNLADRLIRSSDNYMKDFIKKAREKGQIRDDVDLDLISFIVNRVSIYLSEYLGMKYDFSYEEVIKEGKIRIPVSEEELEKILDEMVKVLQTGLEGRK</sequence>
<feature type="domain" description="HTH tetR-type" evidence="3">
    <location>
        <begin position="11"/>
        <end position="71"/>
    </location>
</feature>
<keyword evidence="5" id="KW-1185">Reference proteome</keyword>
<dbReference type="InterPro" id="IPR009057">
    <property type="entry name" value="Homeodomain-like_sf"/>
</dbReference>